<dbReference type="EMBL" id="FRFG01000003">
    <property type="protein sequence ID" value="SHO54499.1"/>
    <property type="molecule type" value="Genomic_DNA"/>
</dbReference>
<proteinExistence type="predicted"/>
<accession>A0A1M7YPH0</accession>
<protein>
    <submittedName>
        <fullName evidence="1">Uncharacterized protein</fullName>
    </submittedName>
</protein>
<name>A0A1M7YPH0_9VIBR</name>
<dbReference type="AlphaFoldDB" id="A0A1M7YPH0"/>
<dbReference type="OrthoDB" id="5889744at2"/>
<organism evidence="1 2">
    <name type="scientific">Vibrio quintilis</name>
    <dbReference type="NCBI Taxonomy" id="1117707"/>
    <lineage>
        <taxon>Bacteria</taxon>
        <taxon>Pseudomonadati</taxon>
        <taxon>Pseudomonadota</taxon>
        <taxon>Gammaproteobacteria</taxon>
        <taxon>Vibrionales</taxon>
        <taxon>Vibrionaceae</taxon>
        <taxon>Vibrio</taxon>
    </lineage>
</organism>
<sequence length="50" mass="5714">MAVASLKGAFKNLDVSALIAWYEKQGSVAPFDFFDFLVQYPEFQPLEQKK</sequence>
<evidence type="ECO:0000313" key="2">
    <source>
        <dbReference type="Proteomes" id="UP000184600"/>
    </source>
</evidence>
<gene>
    <name evidence="1" type="ORF">VQ7734_00213</name>
</gene>
<dbReference type="Proteomes" id="UP000184600">
    <property type="component" value="Unassembled WGS sequence"/>
</dbReference>
<dbReference type="RefSeq" id="WP_159440296.1">
    <property type="nucleotide sequence ID" value="NZ_AP024898.1"/>
</dbReference>
<keyword evidence="2" id="KW-1185">Reference proteome</keyword>
<evidence type="ECO:0000313" key="1">
    <source>
        <dbReference type="EMBL" id="SHO54499.1"/>
    </source>
</evidence>
<reference evidence="2" key="1">
    <citation type="submission" date="2016-12" db="EMBL/GenBank/DDBJ databases">
        <authorList>
            <person name="Rodrigo-Torres L."/>
            <person name="Arahal R.D."/>
            <person name="Lucena T."/>
        </authorList>
    </citation>
    <scope>NUCLEOTIDE SEQUENCE [LARGE SCALE GENOMIC DNA]</scope>
</reference>